<comment type="similarity">
    <text evidence="2">Belongs to the TRM6/GCD10 family.</text>
</comment>
<dbReference type="AlphaFoldDB" id="A0A9P9F6Z2"/>
<comment type="subcellular location">
    <subcellularLocation>
        <location evidence="1">Nucleus</location>
    </subcellularLocation>
</comment>
<evidence type="ECO:0000256" key="1">
    <source>
        <dbReference type="ARBA" id="ARBA00004123"/>
    </source>
</evidence>
<evidence type="ECO:0000256" key="7">
    <source>
        <dbReference type="SAM" id="MobiDB-lite"/>
    </source>
</evidence>
<dbReference type="Pfam" id="PF04189">
    <property type="entry name" value="Gcd10p"/>
    <property type="match status" value="1"/>
</dbReference>
<evidence type="ECO:0000313" key="8">
    <source>
        <dbReference type="EMBL" id="KAH7153413.1"/>
    </source>
</evidence>
<gene>
    <name evidence="8" type="ORF">EDB81DRAFT_454573</name>
</gene>
<keyword evidence="5" id="KW-0539">Nucleus</keyword>
<dbReference type="PANTHER" id="PTHR12945">
    <property type="entry name" value="TRANSLATION INITIATION FACTOR EIF3-RELATED"/>
    <property type="match status" value="1"/>
</dbReference>
<evidence type="ECO:0000256" key="2">
    <source>
        <dbReference type="ARBA" id="ARBA00008320"/>
    </source>
</evidence>
<evidence type="ECO:0000313" key="9">
    <source>
        <dbReference type="Proteomes" id="UP000738349"/>
    </source>
</evidence>
<dbReference type="GO" id="GO:0005634">
    <property type="term" value="C:nucleus"/>
    <property type="evidence" value="ECO:0007669"/>
    <property type="project" value="UniProtKB-SubCell"/>
</dbReference>
<protein>
    <recommendedName>
        <fullName evidence="3">tRNA (adenine(58)-N(1))-methyltransferase non-catalytic subunit TRM6</fullName>
    </recommendedName>
    <alternativeName>
        <fullName evidence="6">tRNA(m1A58)-methyltransferase subunit TRM6</fullName>
    </alternativeName>
</protein>
<dbReference type="OrthoDB" id="10254665at2759"/>
<comment type="caution">
    <text evidence="8">The sequence shown here is derived from an EMBL/GenBank/DDBJ whole genome shotgun (WGS) entry which is preliminary data.</text>
</comment>
<evidence type="ECO:0000256" key="5">
    <source>
        <dbReference type="ARBA" id="ARBA00023242"/>
    </source>
</evidence>
<name>A0A9P9F6Z2_9HYPO</name>
<feature type="compositionally biased region" description="Low complexity" evidence="7">
    <location>
        <begin position="277"/>
        <end position="289"/>
    </location>
</feature>
<evidence type="ECO:0000256" key="3">
    <source>
        <dbReference type="ARBA" id="ARBA00021704"/>
    </source>
</evidence>
<evidence type="ECO:0000256" key="6">
    <source>
        <dbReference type="ARBA" id="ARBA00032319"/>
    </source>
</evidence>
<reference evidence="8" key="1">
    <citation type="journal article" date="2021" name="Nat. Commun.">
        <title>Genetic determinants of endophytism in the Arabidopsis root mycobiome.</title>
        <authorList>
            <person name="Mesny F."/>
            <person name="Miyauchi S."/>
            <person name="Thiergart T."/>
            <person name="Pickel B."/>
            <person name="Atanasova L."/>
            <person name="Karlsson M."/>
            <person name="Huettel B."/>
            <person name="Barry K.W."/>
            <person name="Haridas S."/>
            <person name="Chen C."/>
            <person name="Bauer D."/>
            <person name="Andreopoulos W."/>
            <person name="Pangilinan J."/>
            <person name="LaButti K."/>
            <person name="Riley R."/>
            <person name="Lipzen A."/>
            <person name="Clum A."/>
            <person name="Drula E."/>
            <person name="Henrissat B."/>
            <person name="Kohler A."/>
            <person name="Grigoriev I.V."/>
            <person name="Martin F.M."/>
            <person name="Hacquard S."/>
        </authorList>
    </citation>
    <scope>NUCLEOTIDE SEQUENCE</scope>
    <source>
        <strain evidence="8">MPI-CAGE-AT-0147</strain>
    </source>
</reference>
<keyword evidence="4" id="KW-0819">tRNA processing</keyword>
<dbReference type="GO" id="GO:0030488">
    <property type="term" value="P:tRNA methylation"/>
    <property type="evidence" value="ECO:0007669"/>
    <property type="project" value="InterPro"/>
</dbReference>
<proteinExistence type="inferred from homology"/>
<dbReference type="GO" id="GO:0031515">
    <property type="term" value="C:tRNA (m1A) methyltransferase complex"/>
    <property type="evidence" value="ECO:0007669"/>
    <property type="project" value="InterPro"/>
</dbReference>
<dbReference type="EMBL" id="JAGMUV010000006">
    <property type="protein sequence ID" value="KAH7153413.1"/>
    <property type="molecule type" value="Genomic_DNA"/>
</dbReference>
<keyword evidence="9" id="KW-1185">Reference proteome</keyword>
<dbReference type="PANTHER" id="PTHR12945:SF0">
    <property type="entry name" value="TRNA (ADENINE(58)-N(1))-METHYLTRANSFERASE NON-CATALYTIC SUBUNIT TRM6"/>
    <property type="match status" value="1"/>
</dbReference>
<dbReference type="InterPro" id="IPR017423">
    <property type="entry name" value="TRM6"/>
</dbReference>
<sequence>MSRETVQPNQWVALRLPNETMRILQVVPNTTISLGKYGSFPTNLVLDRPFHLTYEVQEKREGEAFARLRVVPAKELNADILADPNAEAADETAAAEGDDVIATADGEELTLVNDSGEVVIRTNREIIDDTARQTLATEEIEELKRKGASAGKELIAKLLLSHTAIDQKTEYSLAKYKLLKTKKYIRRFTILPLDVPQLAQWLLDDRDSSKILEMRHELMALTGCWADVHFGGVPCEGAEGSQGGRWLVVDDTGGLLVAAMAERMDILHPKPEEETNEPTTTEPASTAESQDQPKSVSETANPPQTQTQQKRRHPRKSDFDVPYVSTNTMTLIHSNTQPNLVLLKYFNYDNTNPNQPYPYHPLATNLMPISWLQLLAPEEDDSYANNPPEASPEVIASWKTNRRGNYHRKRRRWARIRHVVDTTRAGGFSGLAVASTMDPISIMRNTLPLLAGGAPVAIYSPTVEPLTKLADCFSVARRAAWVTTSSLDIEGKTVEELERWEGNEEFPLNPTLLLGVSVQSSRARRWQVLPGRTHPFMMGRGGADGFLLTGWRAIPVEGKIEARGKFKRRKTEV</sequence>
<feature type="compositionally biased region" description="Polar residues" evidence="7">
    <location>
        <begin position="290"/>
        <end position="308"/>
    </location>
</feature>
<accession>A0A9P9F6Z2</accession>
<feature type="region of interest" description="Disordered" evidence="7">
    <location>
        <begin position="267"/>
        <end position="321"/>
    </location>
</feature>
<evidence type="ECO:0000256" key="4">
    <source>
        <dbReference type="ARBA" id="ARBA00022694"/>
    </source>
</evidence>
<organism evidence="8 9">
    <name type="scientific">Dactylonectria macrodidyma</name>
    <dbReference type="NCBI Taxonomy" id="307937"/>
    <lineage>
        <taxon>Eukaryota</taxon>
        <taxon>Fungi</taxon>
        <taxon>Dikarya</taxon>
        <taxon>Ascomycota</taxon>
        <taxon>Pezizomycotina</taxon>
        <taxon>Sordariomycetes</taxon>
        <taxon>Hypocreomycetidae</taxon>
        <taxon>Hypocreales</taxon>
        <taxon>Nectriaceae</taxon>
        <taxon>Dactylonectria</taxon>
    </lineage>
</organism>
<dbReference type="Proteomes" id="UP000738349">
    <property type="component" value="Unassembled WGS sequence"/>
</dbReference>